<dbReference type="PANTHER" id="PTHR43864">
    <property type="entry name" value="HYPOXANTHINE/GUANINE PHOSPHORIBOSYLTRANSFERASE"/>
    <property type="match status" value="1"/>
</dbReference>
<feature type="domain" description="Phosphoribosyltransferase" evidence="3">
    <location>
        <begin position="35"/>
        <end position="150"/>
    </location>
</feature>
<name>A0A927MSP4_9ACTN</name>
<dbReference type="Gene3D" id="3.40.50.2020">
    <property type="match status" value="1"/>
</dbReference>
<dbReference type="EC" id="2.4.2.7" evidence="4"/>
<dbReference type="CDD" id="cd06223">
    <property type="entry name" value="PRTases_typeI"/>
    <property type="match status" value="1"/>
</dbReference>
<accession>A0A927MSP4</accession>
<sequence>MRDRNDEWRSANETGWWRDPEVLASLGPALADQFSDTHPTVVLGLQSRGCLLGSLVAQHLGLGLIEVRKDPARSAASDRLWQRTTPPDYEDRHLTLGFRRNLINSGDRALLVDDWIATGAQALACQGLVADAGATWLGASVIVDSLERPELRRPLNLRSLLHVREL</sequence>
<keyword evidence="2" id="KW-0660">Purine salvage</keyword>
<evidence type="ECO:0000313" key="4">
    <source>
        <dbReference type="EMBL" id="MBE1605621.1"/>
    </source>
</evidence>
<dbReference type="RefSeq" id="WP_337917620.1">
    <property type="nucleotide sequence ID" value="NZ_BAABJL010000101.1"/>
</dbReference>
<keyword evidence="5" id="KW-1185">Reference proteome</keyword>
<dbReference type="EMBL" id="JADBEM010000001">
    <property type="protein sequence ID" value="MBE1605621.1"/>
    <property type="molecule type" value="Genomic_DNA"/>
</dbReference>
<proteinExistence type="predicted"/>
<evidence type="ECO:0000256" key="2">
    <source>
        <dbReference type="ARBA" id="ARBA00022726"/>
    </source>
</evidence>
<dbReference type="GO" id="GO:0003999">
    <property type="term" value="F:adenine phosphoribosyltransferase activity"/>
    <property type="evidence" value="ECO:0007669"/>
    <property type="project" value="UniProtKB-EC"/>
</dbReference>
<dbReference type="SUPFAM" id="SSF53271">
    <property type="entry name" value="PRTase-like"/>
    <property type="match status" value="1"/>
</dbReference>
<gene>
    <name evidence="4" type="ORF">HEB94_002469</name>
</gene>
<comment type="caution">
    <text evidence="4">The sequence shown here is derived from an EMBL/GenBank/DDBJ whole genome shotgun (WGS) entry which is preliminary data.</text>
</comment>
<organism evidence="4 5">
    <name type="scientific">Actinopolymorpha pittospori</name>
    <dbReference type="NCBI Taxonomy" id="648752"/>
    <lineage>
        <taxon>Bacteria</taxon>
        <taxon>Bacillati</taxon>
        <taxon>Actinomycetota</taxon>
        <taxon>Actinomycetes</taxon>
        <taxon>Propionibacteriales</taxon>
        <taxon>Actinopolymorphaceae</taxon>
        <taxon>Actinopolymorpha</taxon>
    </lineage>
</organism>
<dbReference type="AlphaFoldDB" id="A0A927MSP4"/>
<dbReference type="InterPro" id="IPR000836">
    <property type="entry name" value="PRTase_dom"/>
</dbReference>
<evidence type="ECO:0000313" key="5">
    <source>
        <dbReference type="Proteomes" id="UP000638648"/>
    </source>
</evidence>
<evidence type="ECO:0000259" key="3">
    <source>
        <dbReference type="Pfam" id="PF00156"/>
    </source>
</evidence>
<dbReference type="Proteomes" id="UP000638648">
    <property type="component" value="Unassembled WGS sequence"/>
</dbReference>
<keyword evidence="1 4" id="KW-0808">Transferase</keyword>
<dbReference type="Pfam" id="PF00156">
    <property type="entry name" value="Pribosyltran"/>
    <property type="match status" value="1"/>
</dbReference>
<protein>
    <submittedName>
        <fullName evidence="4">Adenine phosphoribosyltransferase</fullName>
        <ecNumber evidence="4">2.4.2.7</ecNumber>
    </submittedName>
</protein>
<keyword evidence="4" id="KW-0328">Glycosyltransferase</keyword>
<dbReference type="InterPro" id="IPR050118">
    <property type="entry name" value="Pur/Pyrimidine_PRTase"/>
</dbReference>
<evidence type="ECO:0000256" key="1">
    <source>
        <dbReference type="ARBA" id="ARBA00022679"/>
    </source>
</evidence>
<dbReference type="GO" id="GO:0006166">
    <property type="term" value="P:purine ribonucleoside salvage"/>
    <property type="evidence" value="ECO:0007669"/>
    <property type="project" value="UniProtKB-KW"/>
</dbReference>
<dbReference type="PANTHER" id="PTHR43864:SF1">
    <property type="entry name" value="XANTHINE PHOSPHORIBOSYLTRANSFERASE"/>
    <property type="match status" value="1"/>
</dbReference>
<dbReference type="InterPro" id="IPR029057">
    <property type="entry name" value="PRTase-like"/>
</dbReference>
<reference evidence="4" key="1">
    <citation type="submission" date="2020-10" db="EMBL/GenBank/DDBJ databases">
        <title>Sequencing the genomes of 1000 actinobacteria strains.</title>
        <authorList>
            <person name="Klenk H.-P."/>
        </authorList>
    </citation>
    <scope>NUCLEOTIDE SEQUENCE</scope>
    <source>
        <strain evidence="4">DSM 45354</strain>
    </source>
</reference>